<name>A0A2S0N4V7_9BURK</name>
<dbReference type="Pfam" id="PF02050">
    <property type="entry name" value="FliJ"/>
    <property type="match status" value="1"/>
</dbReference>
<keyword evidence="6" id="KW-0145">Chemotaxis</keyword>
<feature type="coiled-coil region" evidence="11">
    <location>
        <begin position="110"/>
        <end position="137"/>
    </location>
</feature>
<keyword evidence="12" id="KW-0966">Cell projection</keyword>
<keyword evidence="8" id="KW-0653">Protein transport</keyword>
<keyword evidence="9" id="KW-0472">Membrane</keyword>
<dbReference type="Gene3D" id="1.10.287.1700">
    <property type="match status" value="1"/>
</dbReference>
<evidence type="ECO:0000256" key="9">
    <source>
        <dbReference type="ARBA" id="ARBA00023136"/>
    </source>
</evidence>
<organism evidence="12 13">
    <name type="scientific">Simplicispira suum</name>
    <dbReference type="NCBI Taxonomy" id="2109915"/>
    <lineage>
        <taxon>Bacteria</taxon>
        <taxon>Pseudomonadati</taxon>
        <taxon>Pseudomonadota</taxon>
        <taxon>Betaproteobacteria</taxon>
        <taxon>Burkholderiales</taxon>
        <taxon>Comamonadaceae</taxon>
        <taxon>Simplicispira</taxon>
    </lineage>
</organism>
<comment type="similarity">
    <text evidence="2">Belongs to the FliJ family.</text>
</comment>
<sequence length="151" mass="17194">MSVHPRNALLVAVELAERQRDAARHSLRDAQAGALAAQEQMAQLETYAAETDARWGMRAGASLAPEVLFHHRHFMGRLEHAMQLQTRVLDDHAQRVAGNERALLAAQVRLATLKKLVAKRQRELELVQQRREQKQTDERALLALRLRFDAH</sequence>
<dbReference type="PANTHER" id="PTHR38786:SF1">
    <property type="entry name" value="FLAGELLAR FLIJ PROTEIN"/>
    <property type="match status" value="1"/>
</dbReference>
<dbReference type="GO" id="GO:0071973">
    <property type="term" value="P:bacterial-type flagellum-dependent cell motility"/>
    <property type="evidence" value="ECO:0007669"/>
    <property type="project" value="InterPro"/>
</dbReference>
<dbReference type="GO" id="GO:0044781">
    <property type="term" value="P:bacterial-type flagellum organization"/>
    <property type="evidence" value="ECO:0007669"/>
    <property type="project" value="UniProtKB-KW"/>
</dbReference>
<dbReference type="KEGG" id="simp:C6571_10140"/>
<dbReference type="Proteomes" id="UP000239326">
    <property type="component" value="Chromosome"/>
</dbReference>
<dbReference type="GO" id="GO:0005886">
    <property type="term" value="C:plasma membrane"/>
    <property type="evidence" value="ECO:0007669"/>
    <property type="project" value="UniProtKB-SubCell"/>
</dbReference>
<dbReference type="PANTHER" id="PTHR38786">
    <property type="entry name" value="FLAGELLAR FLIJ PROTEIN"/>
    <property type="match status" value="1"/>
</dbReference>
<reference evidence="12 13" key="1">
    <citation type="submission" date="2018-03" db="EMBL/GenBank/DDBJ databases">
        <title>Genome sequencing of Simplicispira sp.</title>
        <authorList>
            <person name="Kim S.-J."/>
            <person name="Heo J."/>
            <person name="Kwon S.-W."/>
        </authorList>
    </citation>
    <scope>NUCLEOTIDE SEQUENCE [LARGE SCALE GENOMIC DNA]</scope>
    <source>
        <strain evidence="12 13">SC1-8</strain>
    </source>
</reference>
<gene>
    <name evidence="12" type="ORF">C6571_10140</name>
</gene>
<proteinExistence type="inferred from homology"/>
<keyword evidence="12" id="KW-0282">Flagellum</keyword>
<keyword evidence="5" id="KW-1003">Cell membrane</keyword>
<keyword evidence="11" id="KW-0175">Coiled coil</keyword>
<evidence type="ECO:0000256" key="11">
    <source>
        <dbReference type="SAM" id="Coils"/>
    </source>
</evidence>
<evidence type="ECO:0000313" key="13">
    <source>
        <dbReference type="Proteomes" id="UP000239326"/>
    </source>
</evidence>
<evidence type="ECO:0000256" key="3">
    <source>
        <dbReference type="ARBA" id="ARBA00020392"/>
    </source>
</evidence>
<dbReference type="InterPro" id="IPR052570">
    <property type="entry name" value="FliJ"/>
</dbReference>
<accession>A0A2S0N4V7</accession>
<dbReference type="RefSeq" id="WP_106448165.1">
    <property type="nucleotide sequence ID" value="NZ_CP027669.1"/>
</dbReference>
<evidence type="ECO:0000256" key="2">
    <source>
        <dbReference type="ARBA" id="ARBA00010004"/>
    </source>
</evidence>
<dbReference type="AlphaFoldDB" id="A0A2S0N4V7"/>
<keyword evidence="7" id="KW-1005">Bacterial flagellum biogenesis</keyword>
<evidence type="ECO:0000256" key="7">
    <source>
        <dbReference type="ARBA" id="ARBA00022795"/>
    </source>
</evidence>
<keyword evidence="13" id="KW-1185">Reference proteome</keyword>
<keyword evidence="4" id="KW-0813">Transport</keyword>
<dbReference type="GO" id="GO:0015031">
    <property type="term" value="P:protein transport"/>
    <property type="evidence" value="ECO:0007669"/>
    <property type="project" value="UniProtKB-KW"/>
</dbReference>
<keyword evidence="10" id="KW-1006">Bacterial flagellum protein export</keyword>
<dbReference type="InterPro" id="IPR053716">
    <property type="entry name" value="Flag_assembly_chemotaxis_eff"/>
</dbReference>
<dbReference type="GO" id="GO:0006935">
    <property type="term" value="P:chemotaxis"/>
    <property type="evidence" value="ECO:0007669"/>
    <property type="project" value="UniProtKB-KW"/>
</dbReference>
<comment type="subcellular location">
    <subcellularLocation>
        <location evidence="1">Cell membrane</location>
        <topology evidence="1">Peripheral membrane protein</topology>
        <orientation evidence="1">Cytoplasmic side</orientation>
    </subcellularLocation>
</comment>
<evidence type="ECO:0000256" key="1">
    <source>
        <dbReference type="ARBA" id="ARBA00004413"/>
    </source>
</evidence>
<evidence type="ECO:0000256" key="8">
    <source>
        <dbReference type="ARBA" id="ARBA00022927"/>
    </source>
</evidence>
<evidence type="ECO:0000256" key="10">
    <source>
        <dbReference type="ARBA" id="ARBA00023225"/>
    </source>
</evidence>
<dbReference type="OrthoDB" id="9156338at2"/>
<dbReference type="InterPro" id="IPR012823">
    <property type="entry name" value="Flagell_FliJ"/>
</dbReference>
<evidence type="ECO:0000256" key="4">
    <source>
        <dbReference type="ARBA" id="ARBA00022448"/>
    </source>
</evidence>
<evidence type="ECO:0000313" key="12">
    <source>
        <dbReference type="EMBL" id="AVO43190.1"/>
    </source>
</evidence>
<evidence type="ECO:0000256" key="5">
    <source>
        <dbReference type="ARBA" id="ARBA00022475"/>
    </source>
</evidence>
<evidence type="ECO:0000256" key="6">
    <source>
        <dbReference type="ARBA" id="ARBA00022500"/>
    </source>
</evidence>
<keyword evidence="12" id="KW-0969">Cilium</keyword>
<protein>
    <recommendedName>
        <fullName evidence="3">Flagellar FliJ protein</fullName>
    </recommendedName>
</protein>
<dbReference type="EMBL" id="CP027669">
    <property type="protein sequence ID" value="AVO43190.1"/>
    <property type="molecule type" value="Genomic_DNA"/>
</dbReference>
<dbReference type="GO" id="GO:0009288">
    <property type="term" value="C:bacterial-type flagellum"/>
    <property type="evidence" value="ECO:0007669"/>
    <property type="project" value="InterPro"/>
</dbReference>